<evidence type="ECO:0000256" key="4">
    <source>
        <dbReference type="ARBA" id="ARBA00022759"/>
    </source>
</evidence>
<evidence type="ECO:0000256" key="1">
    <source>
        <dbReference type="ARBA" id="ARBA00022679"/>
    </source>
</evidence>
<dbReference type="PROSITE" id="PS50878">
    <property type="entry name" value="RT_POL"/>
    <property type="match status" value="1"/>
</dbReference>
<evidence type="ECO:0000313" key="8">
    <source>
        <dbReference type="EMBL" id="KAG2208342.1"/>
    </source>
</evidence>
<organism evidence="8 9">
    <name type="scientific">Circinella minor</name>
    <dbReference type="NCBI Taxonomy" id="1195481"/>
    <lineage>
        <taxon>Eukaryota</taxon>
        <taxon>Fungi</taxon>
        <taxon>Fungi incertae sedis</taxon>
        <taxon>Mucoromycota</taxon>
        <taxon>Mucoromycotina</taxon>
        <taxon>Mucoromycetes</taxon>
        <taxon>Mucorales</taxon>
        <taxon>Lichtheimiaceae</taxon>
        <taxon>Circinella</taxon>
    </lineage>
</organism>
<dbReference type="OrthoDB" id="5920460at2759"/>
<evidence type="ECO:0000313" key="9">
    <source>
        <dbReference type="Proteomes" id="UP000646827"/>
    </source>
</evidence>
<dbReference type="Pfam" id="PF17917">
    <property type="entry name" value="RT_RNaseH"/>
    <property type="match status" value="1"/>
</dbReference>
<dbReference type="FunFam" id="3.10.20.370:FF:000001">
    <property type="entry name" value="Retrovirus-related Pol polyprotein from transposon 17.6-like protein"/>
    <property type="match status" value="1"/>
</dbReference>
<dbReference type="Gene3D" id="3.10.10.10">
    <property type="entry name" value="HIV Type 1 Reverse Transcriptase, subunit A, domain 1"/>
    <property type="match status" value="1"/>
</dbReference>
<feature type="domain" description="Reverse transcriptase" evidence="7">
    <location>
        <begin position="76"/>
        <end position="258"/>
    </location>
</feature>
<dbReference type="GO" id="GO:0004519">
    <property type="term" value="F:endonuclease activity"/>
    <property type="evidence" value="ECO:0007669"/>
    <property type="project" value="UniProtKB-KW"/>
</dbReference>
<dbReference type="InterPro" id="IPR043128">
    <property type="entry name" value="Rev_trsase/Diguanyl_cyclase"/>
</dbReference>
<dbReference type="InterPro" id="IPR041373">
    <property type="entry name" value="RT_RNaseH"/>
</dbReference>
<evidence type="ECO:0000256" key="2">
    <source>
        <dbReference type="ARBA" id="ARBA00022695"/>
    </source>
</evidence>
<keyword evidence="1" id="KW-0808">Transferase</keyword>
<dbReference type="EMBL" id="JAEPRB010001065">
    <property type="protein sequence ID" value="KAG2208342.1"/>
    <property type="molecule type" value="Genomic_DNA"/>
</dbReference>
<dbReference type="CDD" id="cd01647">
    <property type="entry name" value="RT_LTR"/>
    <property type="match status" value="1"/>
</dbReference>
<keyword evidence="3" id="KW-0540">Nuclease</keyword>
<dbReference type="AlphaFoldDB" id="A0A8H7V7G0"/>
<keyword evidence="6" id="KW-0695">RNA-directed DNA polymerase</keyword>
<dbReference type="Gene3D" id="3.30.70.270">
    <property type="match status" value="2"/>
</dbReference>
<evidence type="ECO:0000259" key="7">
    <source>
        <dbReference type="PROSITE" id="PS50878"/>
    </source>
</evidence>
<dbReference type="InterPro" id="IPR000477">
    <property type="entry name" value="RT_dom"/>
</dbReference>
<reference evidence="8 9" key="1">
    <citation type="submission" date="2020-12" db="EMBL/GenBank/DDBJ databases">
        <title>Metabolic potential, ecology and presence of endohyphal bacteria is reflected in genomic diversity of Mucoromycotina.</title>
        <authorList>
            <person name="Muszewska A."/>
            <person name="Okrasinska A."/>
            <person name="Steczkiewicz K."/>
            <person name="Drgas O."/>
            <person name="Orlowska M."/>
            <person name="Perlinska-Lenart U."/>
            <person name="Aleksandrzak-Piekarczyk T."/>
            <person name="Szatraj K."/>
            <person name="Zielenkiewicz U."/>
            <person name="Pilsyk S."/>
            <person name="Malc E."/>
            <person name="Mieczkowski P."/>
            <person name="Kruszewska J.S."/>
            <person name="Biernat P."/>
            <person name="Pawlowska J."/>
        </authorList>
    </citation>
    <scope>NUCLEOTIDE SEQUENCE [LARGE SCALE GENOMIC DNA]</scope>
    <source>
        <strain evidence="8 9">CBS 142.35</strain>
    </source>
</reference>
<evidence type="ECO:0000256" key="5">
    <source>
        <dbReference type="ARBA" id="ARBA00022801"/>
    </source>
</evidence>
<dbReference type="GO" id="GO:0003964">
    <property type="term" value="F:RNA-directed DNA polymerase activity"/>
    <property type="evidence" value="ECO:0007669"/>
    <property type="project" value="UniProtKB-KW"/>
</dbReference>
<dbReference type="SUPFAM" id="SSF56672">
    <property type="entry name" value="DNA/RNA polymerases"/>
    <property type="match status" value="1"/>
</dbReference>
<sequence length="474" mass="53345">MVESEDEEKAIDELPKELQHTLEQFKDIFYENSGLGRVTIAEHHIPTTTDNPIRSKPFRLSWEEEKHLREEVKTMLELGLIRPSTGRYSSPVFFVRKANGKLRLVVDYRALNKQSVVENYPLPHIDTLLSSLASNGPPVYFSTLDAAQGYWQIKMGNDSIEKTGFICSAGTFVFNVMPFGLASAAATFQRTMTTLLSSYIGDFVQVFIDDIIVYSCSLEEHCRHLQLVFDACRSVNLRLRQEKCVFAAKKVEYLGHTVSAAGVEPNKKNVEKLLSMKAPVDRKGIRSVLGMAGFYRRFVPLYAKVAEPLSCLLKKEKDFVWGKDQEKSFLALKQALTQPPVLSFPDQHQKQILTTDGSGQGLSAILSQVPLEGGEETVVAYTSRVVRGAEKSYAATHLEALALVWACNKFRHYLAGREFLVRTDHSCLRFIFGPHSKPPSPKIQRWAAALMEFNFTVEYIKGENNPADALSRLL</sequence>
<keyword evidence="5" id="KW-0378">Hydrolase</keyword>
<keyword evidence="4" id="KW-0255">Endonuclease</keyword>
<name>A0A8H7V7G0_9FUNG</name>
<dbReference type="InterPro" id="IPR043502">
    <property type="entry name" value="DNA/RNA_pol_sf"/>
</dbReference>
<dbReference type="Pfam" id="PF00078">
    <property type="entry name" value="RVT_1"/>
    <property type="match status" value="1"/>
</dbReference>
<accession>A0A8H7V7G0</accession>
<dbReference type="PANTHER" id="PTHR37984">
    <property type="entry name" value="PROTEIN CBG26694"/>
    <property type="match status" value="1"/>
</dbReference>
<comment type="caution">
    <text evidence="8">The sequence shown here is derived from an EMBL/GenBank/DDBJ whole genome shotgun (WGS) entry which is preliminary data.</text>
</comment>
<dbReference type="Proteomes" id="UP000646827">
    <property type="component" value="Unassembled WGS sequence"/>
</dbReference>
<dbReference type="GO" id="GO:0016787">
    <property type="term" value="F:hydrolase activity"/>
    <property type="evidence" value="ECO:0007669"/>
    <property type="project" value="UniProtKB-KW"/>
</dbReference>
<dbReference type="PANTHER" id="PTHR37984:SF5">
    <property type="entry name" value="PROTEIN NYNRIN-LIKE"/>
    <property type="match status" value="1"/>
</dbReference>
<keyword evidence="9" id="KW-1185">Reference proteome</keyword>
<dbReference type="CDD" id="cd09274">
    <property type="entry name" value="RNase_HI_RT_Ty3"/>
    <property type="match status" value="1"/>
</dbReference>
<dbReference type="InterPro" id="IPR050951">
    <property type="entry name" value="Retrovirus_Pol_polyprotein"/>
</dbReference>
<keyword evidence="2" id="KW-0548">Nucleotidyltransferase</keyword>
<evidence type="ECO:0000256" key="3">
    <source>
        <dbReference type="ARBA" id="ARBA00022722"/>
    </source>
</evidence>
<protein>
    <recommendedName>
        <fullName evidence="7">Reverse transcriptase domain-containing protein</fullName>
    </recommendedName>
</protein>
<proteinExistence type="predicted"/>
<gene>
    <name evidence="8" type="ORF">INT45_012431</name>
</gene>
<dbReference type="FunFam" id="3.30.70.270:FF:000020">
    <property type="entry name" value="Transposon Tf2-6 polyprotein-like Protein"/>
    <property type="match status" value="1"/>
</dbReference>
<evidence type="ECO:0000256" key="6">
    <source>
        <dbReference type="ARBA" id="ARBA00022918"/>
    </source>
</evidence>